<proteinExistence type="predicted"/>
<feature type="transmembrane region" description="Helical" evidence="1">
    <location>
        <begin position="140"/>
        <end position="160"/>
    </location>
</feature>
<protein>
    <submittedName>
        <fullName evidence="2">GerAB/ArcD/ProY family transporter</fullName>
    </submittedName>
</protein>
<accession>A0ABV9GKZ5</accession>
<feature type="transmembrane region" description="Helical" evidence="1">
    <location>
        <begin position="42"/>
        <end position="67"/>
    </location>
</feature>
<evidence type="ECO:0000313" key="3">
    <source>
        <dbReference type="Proteomes" id="UP001596022"/>
    </source>
</evidence>
<keyword evidence="1" id="KW-1133">Transmembrane helix</keyword>
<feature type="transmembrane region" description="Helical" evidence="1">
    <location>
        <begin position="115"/>
        <end position="133"/>
    </location>
</feature>
<dbReference type="PANTHER" id="PTHR37814:SF1">
    <property type="entry name" value="MEMBRANE PROTEIN"/>
    <property type="match status" value="1"/>
</dbReference>
<dbReference type="RefSeq" id="WP_376845919.1">
    <property type="nucleotide sequence ID" value="NZ_JBHSFW010000003.1"/>
</dbReference>
<organism evidence="2 3">
    <name type="scientific">Camelliibacillus cellulosilyticus</name>
    <dbReference type="NCBI Taxonomy" id="2174486"/>
    <lineage>
        <taxon>Bacteria</taxon>
        <taxon>Bacillati</taxon>
        <taxon>Bacillota</taxon>
        <taxon>Bacilli</taxon>
        <taxon>Bacillales</taxon>
        <taxon>Sporolactobacillaceae</taxon>
        <taxon>Camelliibacillus</taxon>
    </lineage>
</organism>
<evidence type="ECO:0000313" key="2">
    <source>
        <dbReference type="EMBL" id="MFC4618818.1"/>
    </source>
</evidence>
<dbReference type="InterPro" id="IPR038728">
    <property type="entry name" value="YkvI-like"/>
</dbReference>
<name>A0ABV9GKZ5_9BACL</name>
<gene>
    <name evidence="2" type="ORF">ACFO4N_08715</name>
</gene>
<dbReference type="PANTHER" id="PTHR37814">
    <property type="entry name" value="CONSERVED MEMBRANE PROTEIN"/>
    <property type="match status" value="1"/>
</dbReference>
<feature type="transmembrane region" description="Helical" evidence="1">
    <location>
        <begin position="180"/>
        <end position="203"/>
    </location>
</feature>
<dbReference type="EMBL" id="JBHSFW010000003">
    <property type="protein sequence ID" value="MFC4618818.1"/>
    <property type="molecule type" value="Genomic_DNA"/>
</dbReference>
<keyword evidence="1" id="KW-0472">Membrane</keyword>
<reference evidence="3" key="1">
    <citation type="journal article" date="2019" name="Int. J. Syst. Evol. Microbiol.">
        <title>The Global Catalogue of Microorganisms (GCM) 10K type strain sequencing project: providing services to taxonomists for standard genome sequencing and annotation.</title>
        <authorList>
            <consortium name="The Broad Institute Genomics Platform"/>
            <consortium name="The Broad Institute Genome Sequencing Center for Infectious Disease"/>
            <person name="Wu L."/>
            <person name="Ma J."/>
        </authorList>
    </citation>
    <scope>NUCLEOTIDE SEQUENCE [LARGE SCALE GENOMIC DNA]</scope>
    <source>
        <strain evidence="3">CGMCC 1.16306</strain>
    </source>
</reference>
<keyword evidence="1" id="KW-0812">Transmembrane</keyword>
<feature type="transmembrane region" description="Helical" evidence="1">
    <location>
        <begin position="295"/>
        <end position="312"/>
    </location>
</feature>
<comment type="caution">
    <text evidence="2">The sequence shown here is derived from an EMBL/GenBank/DDBJ whole genome shotgun (WGS) entry which is preliminary data.</text>
</comment>
<keyword evidence="3" id="KW-1185">Reference proteome</keyword>
<dbReference type="Pfam" id="PF03845">
    <property type="entry name" value="Spore_permease"/>
    <property type="match status" value="1"/>
</dbReference>
<sequence length="341" mass="36975">MRTYRLIIQIAATFVGTIIGAGFATGKEIVQFFTQYGAWGTLGILISGILFIFVGSKLMILAGHVGARSYKDLNIYLFGKTVGSLFNGLNFLVLLGTTAVMLSGAGAVFHEQLGWPWQDGLLMTLGLCYLSLLKGLNGVMTVNVIVVPIMILFTLFLALVRLPHMTVASVFPSGPLQISWLISALTYVSFNLMAAQAVLVPLGGDIRDPDIVRRGGVLGGAVFTVLLLASHFVLSGAPSAAYFQIPIAEIVKSFGALIHVLFILVIFGEIFTTFMGNIYGLKRHLSQLIPVHEQLLMVGLFAFTFVISQIGYGPLLSHLYPFYGYLGLVFTFLILLKKKAS</sequence>
<feature type="transmembrane region" description="Helical" evidence="1">
    <location>
        <begin position="254"/>
        <end position="274"/>
    </location>
</feature>
<dbReference type="InterPro" id="IPR004761">
    <property type="entry name" value="Spore_GerAB"/>
</dbReference>
<evidence type="ECO:0000256" key="1">
    <source>
        <dbReference type="SAM" id="Phobius"/>
    </source>
</evidence>
<feature type="transmembrane region" description="Helical" evidence="1">
    <location>
        <begin position="318"/>
        <end position="336"/>
    </location>
</feature>
<feature type="transmembrane region" description="Helical" evidence="1">
    <location>
        <begin position="215"/>
        <end position="234"/>
    </location>
</feature>
<dbReference type="Proteomes" id="UP001596022">
    <property type="component" value="Unassembled WGS sequence"/>
</dbReference>
<feature type="transmembrane region" description="Helical" evidence="1">
    <location>
        <begin position="88"/>
        <end position="109"/>
    </location>
</feature>